<organism evidence="2 3">
    <name type="scientific">Branchiostoma lanceolatum</name>
    <name type="common">Common lancelet</name>
    <name type="synonym">Amphioxus lanceolatum</name>
    <dbReference type="NCBI Taxonomy" id="7740"/>
    <lineage>
        <taxon>Eukaryota</taxon>
        <taxon>Metazoa</taxon>
        <taxon>Chordata</taxon>
        <taxon>Cephalochordata</taxon>
        <taxon>Leptocardii</taxon>
        <taxon>Amphioxiformes</taxon>
        <taxon>Branchiostomatidae</taxon>
        <taxon>Branchiostoma</taxon>
    </lineage>
</organism>
<gene>
    <name evidence="2" type="primary">Hypp3727</name>
    <name evidence="2" type="ORF">BLAG_LOCUS20713</name>
</gene>
<dbReference type="EMBL" id="OV696691">
    <property type="protein sequence ID" value="CAH1267299.1"/>
    <property type="molecule type" value="Genomic_DNA"/>
</dbReference>
<proteinExistence type="predicted"/>
<feature type="region of interest" description="Disordered" evidence="1">
    <location>
        <begin position="51"/>
        <end position="72"/>
    </location>
</feature>
<keyword evidence="3" id="KW-1185">Reference proteome</keyword>
<evidence type="ECO:0000313" key="2">
    <source>
        <dbReference type="EMBL" id="CAH1267299.1"/>
    </source>
</evidence>
<sequence length="72" mass="8219">MQGPPVNSPVFEEEKAQGLQSKELLREQFKACRARNSCVSPCLDLKRRAGYNLQPGQLSREDNTPMLNREEE</sequence>
<dbReference type="Proteomes" id="UP000838412">
    <property type="component" value="Chromosome 6"/>
</dbReference>
<evidence type="ECO:0000256" key="1">
    <source>
        <dbReference type="SAM" id="MobiDB-lite"/>
    </source>
</evidence>
<reference evidence="2" key="1">
    <citation type="submission" date="2022-01" db="EMBL/GenBank/DDBJ databases">
        <authorList>
            <person name="Braso-Vives M."/>
        </authorList>
    </citation>
    <scope>NUCLEOTIDE SEQUENCE</scope>
</reference>
<name>A0A8K0EUW6_BRALA</name>
<accession>A0A8K0EUW6</accession>
<protein>
    <submittedName>
        <fullName evidence="2">Hypp3727 protein</fullName>
    </submittedName>
</protein>
<evidence type="ECO:0000313" key="3">
    <source>
        <dbReference type="Proteomes" id="UP000838412"/>
    </source>
</evidence>
<dbReference type="AlphaFoldDB" id="A0A8K0EUW6"/>